<dbReference type="CDD" id="cd00616">
    <property type="entry name" value="AHBA_syn"/>
    <property type="match status" value="1"/>
</dbReference>
<dbReference type="STRING" id="355243.SAMN03080615_03385"/>
<keyword evidence="7" id="KW-1185">Reference proteome</keyword>
<evidence type="ECO:0000313" key="6">
    <source>
        <dbReference type="EMBL" id="SEQ95580.1"/>
    </source>
</evidence>
<dbReference type="EMBL" id="FOGB01000012">
    <property type="protein sequence ID" value="SEQ95580.1"/>
    <property type="molecule type" value="Genomic_DNA"/>
</dbReference>
<dbReference type="RefSeq" id="WP_091360573.1">
    <property type="nucleotide sequence ID" value="NZ_AP025284.1"/>
</dbReference>
<keyword evidence="1 4" id="KW-0663">Pyridoxal phosphate</keyword>
<feature type="active site" description="Proton acceptor" evidence="3">
    <location>
        <position position="187"/>
    </location>
</feature>
<sequence>MTESDEPILVTRPLMPKLENYNRYLEDIWVSKWLSNGGAKHRELEARLKEYIDAPNISLFNNGTTALMTAVQSLRLQGEVITTPFTFPATTHVLAWNNITPVFCDIDPIRLTIDPEKIERLITAKTTAILGVHVYGVPCHVDEIQDIADRHGLRVIYDGAHSFTTVHNGRPIADYGDITMFSFHPTKLFHTGEGGALVFNDSNLKQRIEYLKNFGIKNEEEVLLPGINGKMGELQAAMGLSVLPLVKEEQGLRSEIRKIYTDALGEVKGITIIKVPENTTSSEQYFCICIDEVEFGESRDDIYDRLKASNIMARKYFSPLVSEYPCYSSLASASRKYLPQANRITKNVLCLPFYGGLSQYDINRVINLVLLRK</sequence>
<organism evidence="6 7">
    <name type="scientific">Amphritea atlantica</name>
    <dbReference type="NCBI Taxonomy" id="355243"/>
    <lineage>
        <taxon>Bacteria</taxon>
        <taxon>Pseudomonadati</taxon>
        <taxon>Pseudomonadota</taxon>
        <taxon>Gammaproteobacteria</taxon>
        <taxon>Oceanospirillales</taxon>
        <taxon>Oceanospirillaceae</taxon>
        <taxon>Amphritea</taxon>
    </lineage>
</organism>
<dbReference type="PANTHER" id="PTHR30244">
    <property type="entry name" value="TRANSAMINASE"/>
    <property type="match status" value="1"/>
</dbReference>
<dbReference type="Gene3D" id="3.40.640.10">
    <property type="entry name" value="Type I PLP-dependent aspartate aminotransferase-like (Major domain)"/>
    <property type="match status" value="1"/>
</dbReference>
<dbReference type="AlphaFoldDB" id="A0A1H9K8U8"/>
<feature type="modified residue" description="N6-(pyridoxal phosphate)lysine" evidence="4">
    <location>
        <position position="187"/>
    </location>
</feature>
<protein>
    <submittedName>
        <fullName evidence="6">dTDP-4-amino-4,6-dideoxygalactose transaminase</fullName>
    </submittedName>
</protein>
<comment type="similarity">
    <text evidence="2 5">Belongs to the DegT/DnrJ/EryC1 family.</text>
</comment>
<reference evidence="7" key="1">
    <citation type="submission" date="2016-10" db="EMBL/GenBank/DDBJ databases">
        <authorList>
            <person name="Varghese N."/>
            <person name="Submissions S."/>
        </authorList>
    </citation>
    <scope>NUCLEOTIDE SEQUENCE [LARGE SCALE GENOMIC DNA]</scope>
    <source>
        <strain evidence="7">DSM 18887</strain>
    </source>
</reference>
<accession>A0A1H9K8U8</accession>
<dbReference type="PIRSF" id="PIRSF000390">
    <property type="entry name" value="PLP_StrS"/>
    <property type="match status" value="1"/>
</dbReference>
<dbReference type="Pfam" id="PF01041">
    <property type="entry name" value="DegT_DnrJ_EryC1"/>
    <property type="match status" value="1"/>
</dbReference>
<dbReference type="InterPro" id="IPR015421">
    <property type="entry name" value="PyrdxlP-dep_Trfase_major"/>
</dbReference>
<evidence type="ECO:0000256" key="1">
    <source>
        <dbReference type="ARBA" id="ARBA00022898"/>
    </source>
</evidence>
<dbReference type="SUPFAM" id="SSF53383">
    <property type="entry name" value="PLP-dependent transferases"/>
    <property type="match status" value="1"/>
</dbReference>
<evidence type="ECO:0000256" key="4">
    <source>
        <dbReference type="PIRSR" id="PIRSR000390-2"/>
    </source>
</evidence>
<dbReference type="GO" id="GO:0000271">
    <property type="term" value="P:polysaccharide biosynthetic process"/>
    <property type="evidence" value="ECO:0007669"/>
    <property type="project" value="TreeGrafter"/>
</dbReference>
<evidence type="ECO:0000256" key="3">
    <source>
        <dbReference type="PIRSR" id="PIRSR000390-1"/>
    </source>
</evidence>
<dbReference type="OrthoDB" id="9804264at2"/>
<gene>
    <name evidence="6" type="ORF">SAMN03080615_03385</name>
</gene>
<dbReference type="PANTHER" id="PTHR30244:SF9">
    <property type="entry name" value="PROTEIN RV3402C"/>
    <property type="match status" value="1"/>
</dbReference>
<name>A0A1H9K8U8_9GAMM</name>
<evidence type="ECO:0000313" key="7">
    <source>
        <dbReference type="Proteomes" id="UP000198749"/>
    </source>
</evidence>
<evidence type="ECO:0000256" key="5">
    <source>
        <dbReference type="RuleBase" id="RU004508"/>
    </source>
</evidence>
<dbReference type="Gene3D" id="3.90.1150.10">
    <property type="entry name" value="Aspartate Aminotransferase, domain 1"/>
    <property type="match status" value="1"/>
</dbReference>
<dbReference type="Proteomes" id="UP000198749">
    <property type="component" value="Unassembled WGS sequence"/>
</dbReference>
<dbReference type="InterPro" id="IPR000653">
    <property type="entry name" value="DegT/StrS_aminotransferase"/>
</dbReference>
<dbReference type="InterPro" id="IPR015422">
    <property type="entry name" value="PyrdxlP-dep_Trfase_small"/>
</dbReference>
<dbReference type="GO" id="GO:0008483">
    <property type="term" value="F:transaminase activity"/>
    <property type="evidence" value="ECO:0007669"/>
    <property type="project" value="TreeGrafter"/>
</dbReference>
<evidence type="ECO:0000256" key="2">
    <source>
        <dbReference type="ARBA" id="ARBA00037999"/>
    </source>
</evidence>
<dbReference type="GO" id="GO:0030170">
    <property type="term" value="F:pyridoxal phosphate binding"/>
    <property type="evidence" value="ECO:0007669"/>
    <property type="project" value="TreeGrafter"/>
</dbReference>
<proteinExistence type="inferred from homology"/>
<dbReference type="InterPro" id="IPR015424">
    <property type="entry name" value="PyrdxlP-dep_Trfase"/>
</dbReference>